<name>A0ABP4ZWS2_9MICO</name>
<evidence type="ECO:0000313" key="2">
    <source>
        <dbReference type="Proteomes" id="UP001501094"/>
    </source>
</evidence>
<dbReference type="EMBL" id="BAAANL010000010">
    <property type="protein sequence ID" value="GAA1875099.1"/>
    <property type="molecule type" value="Genomic_DNA"/>
</dbReference>
<evidence type="ECO:0000313" key="1">
    <source>
        <dbReference type="EMBL" id="GAA1875099.1"/>
    </source>
</evidence>
<proteinExistence type="predicted"/>
<keyword evidence="2" id="KW-1185">Reference proteome</keyword>
<gene>
    <name evidence="1" type="ORF">GCM10009751_38490</name>
</gene>
<comment type="caution">
    <text evidence="1">The sequence shown here is derived from an EMBL/GenBank/DDBJ whole genome shotgun (WGS) entry which is preliminary data.</text>
</comment>
<sequence length="244" mass="27300">MTSDIFDLATEVAEAARDRASALRFVVRFAECWLGEPLDVTSGALGGQMDAREADLGVRLPPAVREFHGLVGRRHDLFSNQDVLLSIVQRQVYIDEGALIVRHENQGSCRWGILLGDLEEDDPPVVVLADLADKAHERWEPWTGTFSAAASQWLVYESCMRPGLGDLATEFERPEDLAELTARGRPLSISPFPTGHLSVRTEARWLQIDDVIVLADETTILISARTQEAADMFRRRYPADWLDE</sequence>
<protein>
    <recommendedName>
        <fullName evidence="3">SMI1/KNR4 family protein</fullName>
    </recommendedName>
</protein>
<accession>A0ABP4ZWS2</accession>
<organism evidence="1 2">
    <name type="scientific">Myceligenerans crystallogenes</name>
    <dbReference type="NCBI Taxonomy" id="316335"/>
    <lineage>
        <taxon>Bacteria</taxon>
        <taxon>Bacillati</taxon>
        <taxon>Actinomycetota</taxon>
        <taxon>Actinomycetes</taxon>
        <taxon>Micrococcales</taxon>
        <taxon>Promicromonosporaceae</taxon>
        <taxon>Myceligenerans</taxon>
    </lineage>
</organism>
<dbReference type="Proteomes" id="UP001501094">
    <property type="component" value="Unassembled WGS sequence"/>
</dbReference>
<dbReference type="RefSeq" id="WP_344106191.1">
    <property type="nucleotide sequence ID" value="NZ_BAAANL010000010.1"/>
</dbReference>
<reference evidence="2" key="1">
    <citation type="journal article" date="2019" name="Int. J. Syst. Evol. Microbiol.">
        <title>The Global Catalogue of Microorganisms (GCM) 10K type strain sequencing project: providing services to taxonomists for standard genome sequencing and annotation.</title>
        <authorList>
            <consortium name="The Broad Institute Genomics Platform"/>
            <consortium name="The Broad Institute Genome Sequencing Center for Infectious Disease"/>
            <person name="Wu L."/>
            <person name="Ma J."/>
        </authorList>
    </citation>
    <scope>NUCLEOTIDE SEQUENCE [LARGE SCALE GENOMIC DNA]</scope>
    <source>
        <strain evidence="2">JCM 14326</strain>
    </source>
</reference>
<evidence type="ECO:0008006" key="3">
    <source>
        <dbReference type="Google" id="ProtNLM"/>
    </source>
</evidence>